<evidence type="ECO:0000313" key="2">
    <source>
        <dbReference type="Proteomes" id="UP000776650"/>
    </source>
</evidence>
<organism evidence="1 2">
    <name type="scientific">Dietzia timorensis</name>
    <dbReference type="NCBI Taxonomy" id="499555"/>
    <lineage>
        <taxon>Bacteria</taxon>
        <taxon>Bacillati</taxon>
        <taxon>Actinomycetota</taxon>
        <taxon>Actinomycetes</taxon>
        <taxon>Mycobacteriales</taxon>
        <taxon>Dietziaceae</taxon>
        <taxon>Dietzia</taxon>
    </lineage>
</organism>
<evidence type="ECO:0000313" key="1">
    <source>
        <dbReference type="EMBL" id="HJE91203.1"/>
    </source>
</evidence>
<dbReference type="RefSeq" id="WP_303913148.1">
    <property type="nucleotide sequence ID" value="NZ_DYXM01000180.1"/>
</dbReference>
<gene>
    <name evidence="1" type="ORF">K8V11_09370</name>
</gene>
<sequence>MDAGSRIPHRWKIAGAIALAGAGAIALVPFSNTVASLTDSEYAAGSFTYNATPWSIESSTDHSNTLPGKWASHDTSNIAMLSVQLSQLVPGRASYAPFSLRVAAGSPSLSGTVAMSTGNQASGSIADKVRMRTVISPSGACDASSFQGSATYLVGTATSSTATMLTAPSAGATVAAPVPGQAGAATTLCFEFLVPPTNDTAMDALNGQSTTVRWTFSGESV</sequence>
<name>A0A921JYS9_9ACTN</name>
<proteinExistence type="predicted"/>
<accession>A0A921JYS9</accession>
<dbReference type="EMBL" id="DYXM01000180">
    <property type="protein sequence ID" value="HJE91203.1"/>
    <property type="molecule type" value="Genomic_DNA"/>
</dbReference>
<reference evidence="1" key="2">
    <citation type="submission" date="2021-09" db="EMBL/GenBank/DDBJ databases">
        <authorList>
            <person name="Gilroy R."/>
        </authorList>
    </citation>
    <scope>NUCLEOTIDE SEQUENCE</scope>
    <source>
        <strain evidence="1">ChiGjej1B1-18357</strain>
    </source>
</reference>
<reference evidence="1" key="1">
    <citation type="journal article" date="2021" name="PeerJ">
        <title>Extensive microbial diversity within the chicken gut microbiome revealed by metagenomics and culture.</title>
        <authorList>
            <person name="Gilroy R."/>
            <person name="Ravi A."/>
            <person name="Getino M."/>
            <person name="Pursley I."/>
            <person name="Horton D.L."/>
            <person name="Alikhan N.F."/>
            <person name="Baker D."/>
            <person name="Gharbi K."/>
            <person name="Hall N."/>
            <person name="Watson M."/>
            <person name="Adriaenssens E.M."/>
            <person name="Foster-Nyarko E."/>
            <person name="Jarju S."/>
            <person name="Secka A."/>
            <person name="Antonio M."/>
            <person name="Oren A."/>
            <person name="Chaudhuri R.R."/>
            <person name="La Ragione R."/>
            <person name="Hildebrand F."/>
            <person name="Pallen M.J."/>
        </authorList>
    </citation>
    <scope>NUCLEOTIDE SEQUENCE</scope>
    <source>
        <strain evidence="1">ChiGjej1B1-18357</strain>
    </source>
</reference>
<protein>
    <submittedName>
        <fullName evidence="1">Uncharacterized protein</fullName>
    </submittedName>
</protein>
<dbReference type="Proteomes" id="UP000776650">
    <property type="component" value="Unassembled WGS sequence"/>
</dbReference>
<dbReference type="AlphaFoldDB" id="A0A921JYS9"/>
<comment type="caution">
    <text evidence="1">The sequence shown here is derived from an EMBL/GenBank/DDBJ whole genome shotgun (WGS) entry which is preliminary data.</text>
</comment>